<dbReference type="GO" id="GO:0006829">
    <property type="term" value="P:zinc ion transport"/>
    <property type="evidence" value="ECO:0007669"/>
    <property type="project" value="InterPro"/>
</dbReference>
<keyword evidence="2" id="KW-0472">Membrane</keyword>
<dbReference type="OrthoDB" id="19859at2759"/>
<protein>
    <submittedName>
        <fullName evidence="6">Zinc transporter ZIP9</fullName>
    </submittedName>
</protein>
<feature type="chain" id="PRO_5043133256" evidence="3">
    <location>
        <begin position="28"/>
        <end position="346"/>
    </location>
</feature>
<keyword evidence="2" id="KW-1133">Transmembrane helix</keyword>
<proteinExistence type="predicted"/>
<reference evidence="6" key="1">
    <citation type="submission" date="2017-02" db="UniProtKB">
        <authorList>
            <consortium name="WormBaseParasite"/>
        </authorList>
    </citation>
    <scope>IDENTIFICATION</scope>
</reference>
<keyword evidence="2" id="KW-0812">Transmembrane</keyword>
<evidence type="ECO:0000313" key="6">
    <source>
        <dbReference type="WBParaSite" id="TTAC_0001033801-mRNA-1"/>
    </source>
</evidence>
<comment type="subcellular location">
    <subcellularLocation>
        <location evidence="1">Endomembrane system</location>
        <topology evidence="1">Multi-pass membrane protein</topology>
    </subcellularLocation>
</comment>
<feature type="signal peptide" evidence="3">
    <location>
        <begin position="1"/>
        <end position="27"/>
    </location>
</feature>
<name>A0A0R3X9W3_HYDTA</name>
<accession>A0A0R3X9W3</accession>
<evidence type="ECO:0000256" key="3">
    <source>
        <dbReference type="SAM" id="SignalP"/>
    </source>
</evidence>
<feature type="transmembrane region" description="Helical" evidence="2">
    <location>
        <begin position="80"/>
        <end position="99"/>
    </location>
</feature>
<organism evidence="6">
    <name type="scientific">Hydatigena taeniaeformis</name>
    <name type="common">Feline tapeworm</name>
    <name type="synonym">Taenia taeniaeformis</name>
    <dbReference type="NCBI Taxonomy" id="6205"/>
    <lineage>
        <taxon>Eukaryota</taxon>
        <taxon>Metazoa</taxon>
        <taxon>Spiralia</taxon>
        <taxon>Lophotrochozoa</taxon>
        <taxon>Platyhelminthes</taxon>
        <taxon>Cestoda</taxon>
        <taxon>Eucestoda</taxon>
        <taxon>Cyclophyllidea</taxon>
        <taxon>Taeniidae</taxon>
        <taxon>Hydatigera</taxon>
    </lineage>
</organism>
<evidence type="ECO:0000256" key="1">
    <source>
        <dbReference type="ARBA" id="ARBA00004127"/>
    </source>
</evidence>
<dbReference type="InterPro" id="IPR045891">
    <property type="entry name" value="ZIP9"/>
</dbReference>
<evidence type="ECO:0000313" key="5">
    <source>
        <dbReference type="Proteomes" id="UP000274429"/>
    </source>
</evidence>
<dbReference type="PANTHER" id="PTHR16133">
    <property type="entry name" value="SOLUTE CARRIER FAMILY 39 ZINC TRANSPORTER , MEMBER 9-RELATED"/>
    <property type="match status" value="1"/>
</dbReference>
<dbReference type="WBParaSite" id="TTAC_0001033801-mRNA-1">
    <property type="protein sequence ID" value="TTAC_0001033801-mRNA-1"/>
    <property type="gene ID" value="TTAC_0001033801"/>
</dbReference>
<evidence type="ECO:0000313" key="4">
    <source>
        <dbReference type="EMBL" id="VDM35303.1"/>
    </source>
</evidence>
<feature type="transmembrane region" description="Helical" evidence="2">
    <location>
        <begin position="154"/>
        <end position="182"/>
    </location>
</feature>
<dbReference type="GO" id="GO:0046873">
    <property type="term" value="F:metal ion transmembrane transporter activity"/>
    <property type="evidence" value="ECO:0007669"/>
    <property type="project" value="InterPro"/>
</dbReference>
<sequence length="346" mass="37554">MYRKACRCSYAPIITFLLICLLPQTDHRSLHETNNIETRHLNQLEPVKQNVPPPNLNPVELPPAVNNVEETASTTKNHGLIGLALTMGFVLMFLVDHLGNEAFARPLFSVFHCFCCQRRTNDLLLPSAAALAAAEHSASTTTMGLVVHSLADGLAIGAAFGLTLDLTLILFAPAAFGFVSFLVHEGLPRNRVKVYLLIFALASPVGALLTYLVVSANAYVADQQAGFFLPSTWFFNYFLLNFNFIDELAHDTIDLTLSLKALSMGVASTSSTGTGFALLLSGGTFLYVATAHILPHLHTEKPISSSPLNGNTHHRHQSITTFKPIESIAFVFGSCVPVLISFGHSH</sequence>
<keyword evidence="5" id="KW-1185">Reference proteome</keyword>
<feature type="transmembrane region" description="Helical" evidence="2">
    <location>
        <begin position="274"/>
        <end position="294"/>
    </location>
</feature>
<dbReference type="PANTHER" id="PTHR16133:SF0">
    <property type="entry name" value="ZINC_IRON REGULATED TRANSPORTER-RELATED PROTEIN 102B, ISOFORM E"/>
    <property type="match status" value="1"/>
</dbReference>
<dbReference type="AlphaFoldDB" id="A0A0R3X9W3"/>
<reference evidence="4 5" key="2">
    <citation type="submission" date="2018-11" db="EMBL/GenBank/DDBJ databases">
        <authorList>
            <consortium name="Pathogen Informatics"/>
        </authorList>
    </citation>
    <scope>NUCLEOTIDE SEQUENCE [LARGE SCALE GENOMIC DNA]</scope>
</reference>
<feature type="transmembrane region" description="Helical" evidence="2">
    <location>
        <begin position="194"/>
        <end position="214"/>
    </location>
</feature>
<dbReference type="Proteomes" id="UP000274429">
    <property type="component" value="Unassembled WGS sequence"/>
</dbReference>
<dbReference type="EMBL" id="UYWX01021550">
    <property type="protein sequence ID" value="VDM35303.1"/>
    <property type="molecule type" value="Genomic_DNA"/>
</dbReference>
<gene>
    <name evidence="4" type="ORF">TTAC_LOCUS10323</name>
</gene>
<keyword evidence="3" id="KW-0732">Signal</keyword>
<dbReference type="STRING" id="6205.A0A0R3X9W3"/>
<dbReference type="GO" id="GO:0012505">
    <property type="term" value="C:endomembrane system"/>
    <property type="evidence" value="ECO:0007669"/>
    <property type="project" value="UniProtKB-SubCell"/>
</dbReference>
<evidence type="ECO:0000256" key="2">
    <source>
        <dbReference type="SAM" id="Phobius"/>
    </source>
</evidence>